<accession>A0A836L9Z7</accession>
<gene>
    <name evidence="1" type="ORF">JKF63_01443</name>
</gene>
<sequence length="163" mass="18154">MTVDTEAGAPSRPCVSYPDEQLFPFCFYTRLLHSQGANSTVPPAAAAGNTRISTLIQAQHPRVDEGEMEKRLAERLRARTAAESARLKRLRDAAPSKIVSSFCDPKVEKQQALLHSELTAFLLEVRQKNIASLRLRHQLQHSRAVHERLNAGHTFSDPSSWVG</sequence>
<dbReference type="GeneID" id="94287567"/>
<reference evidence="1 2" key="1">
    <citation type="submission" date="2021-02" db="EMBL/GenBank/DDBJ databases">
        <title>Porcisia hertigi Genome sequencing and assembly.</title>
        <authorList>
            <person name="Almutairi H."/>
            <person name="Gatherer D."/>
        </authorList>
    </citation>
    <scope>NUCLEOTIDE SEQUENCE [LARGE SCALE GENOMIC DNA]</scope>
    <source>
        <strain evidence="1 2">C119</strain>
    </source>
</reference>
<proteinExistence type="predicted"/>
<dbReference type="KEGG" id="phet:94287567"/>
<dbReference type="Proteomes" id="UP000674318">
    <property type="component" value="Chromosome 35"/>
</dbReference>
<organism evidence="1 2">
    <name type="scientific">Porcisia hertigi</name>
    <dbReference type="NCBI Taxonomy" id="2761500"/>
    <lineage>
        <taxon>Eukaryota</taxon>
        <taxon>Discoba</taxon>
        <taxon>Euglenozoa</taxon>
        <taxon>Kinetoplastea</taxon>
        <taxon>Metakinetoplastina</taxon>
        <taxon>Trypanosomatida</taxon>
        <taxon>Trypanosomatidae</taxon>
        <taxon>Leishmaniinae</taxon>
        <taxon>Porcisia</taxon>
    </lineage>
</organism>
<dbReference type="AlphaFoldDB" id="A0A836L9Z7"/>
<evidence type="ECO:0000313" key="2">
    <source>
        <dbReference type="Proteomes" id="UP000674318"/>
    </source>
</evidence>
<dbReference type="OrthoDB" id="263508at2759"/>
<dbReference type="RefSeq" id="XP_067753647.1">
    <property type="nucleotide sequence ID" value="XM_067897490.1"/>
</dbReference>
<name>A0A836L9Z7_9TRYP</name>
<dbReference type="EMBL" id="JAFJZO010000035">
    <property type="protein sequence ID" value="KAG5492863.1"/>
    <property type="molecule type" value="Genomic_DNA"/>
</dbReference>
<protein>
    <submittedName>
        <fullName evidence="1">Uncharacterized protein</fullName>
    </submittedName>
</protein>
<keyword evidence="2" id="KW-1185">Reference proteome</keyword>
<comment type="caution">
    <text evidence="1">The sequence shown here is derived from an EMBL/GenBank/DDBJ whole genome shotgun (WGS) entry which is preliminary data.</text>
</comment>
<evidence type="ECO:0000313" key="1">
    <source>
        <dbReference type="EMBL" id="KAG5492863.1"/>
    </source>
</evidence>